<dbReference type="SUPFAM" id="SSF55073">
    <property type="entry name" value="Nucleotide cyclase"/>
    <property type="match status" value="1"/>
</dbReference>
<dbReference type="PANTHER" id="PTHR33121">
    <property type="entry name" value="CYCLIC DI-GMP PHOSPHODIESTERASE PDEF"/>
    <property type="match status" value="1"/>
</dbReference>
<dbReference type="CDD" id="cd01949">
    <property type="entry name" value="GGDEF"/>
    <property type="match status" value="1"/>
</dbReference>
<evidence type="ECO:0000313" key="4">
    <source>
        <dbReference type="EMBL" id="MFD1128945.1"/>
    </source>
</evidence>
<organism evidence="4 5">
    <name type="scientific">Paenibacillus provencensis</name>
    <dbReference type="NCBI Taxonomy" id="441151"/>
    <lineage>
        <taxon>Bacteria</taxon>
        <taxon>Bacillati</taxon>
        <taxon>Bacillota</taxon>
        <taxon>Bacilli</taxon>
        <taxon>Bacillales</taxon>
        <taxon>Paenibacillaceae</taxon>
        <taxon>Paenibacillus</taxon>
    </lineage>
</organism>
<reference evidence="5" key="1">
    <citation type="journal article" date="2019" name="Int. J. Syst. Evol. Microbiol.">
        <title>The Global Catalogue of Microorganisms (GCM) 10K type strain sequencing project: providing services to taxonomists for standard genome sequencing and annotation.</title>
        <authorList>
            <consortium name="The Broad Institute Genomics Platform"/>
            <consortium name="The Broad Institute Genome Sequencing Center for Infectious Disease"/>
            <person name="Wu L."/>
            <person name="Ma J."/>
        </authorList>
    </citation>
    <scope>NUCLEOTIDE SEQUENCE [LARGE SCALE GENOMIC DNA]</scope>
    <source>
        <strain evidence="5">CCUG 53519</strain>
    </source>
</reference>
<feature type="transmembrane region" description="Helical" evidence="1">
    <location>
        <begin position="217"/>
        <end position="235"/>
    </location>
</feature>
<dbReference type="CDD" id="cd01948">
    <property type="entry name" value="EAL"/>
    <property type="match status" value="1"/>
</dbReference>
<dbReference type="InterPro" id="IPR050706">
    <property type="entry name" value="Cyclic-di-GMP_PDE-like"/>
</dbReference>
<dbReference type="InterPro" id="IPR000160">
    <property type="entry name" value="GGDEF_dom"/>
</dbReference>
<feature type="domain" description="GGDEF" evidence="3">
    <location>
        <begin position="314"/>
        <end position="447"/>
    </location>
</feature>
<dbReference type="Gene3D" id="3.30.70.270">
    <property type="match status" value="1"/>
</dbReference>
<proteinExistence type="predicted"/>
<feature type="domain" description="EAL" evidence="2">
    <location>
        <begin position="455"/>
        <end position="707"/>
    </location>
</feature>
<evidence type="ECO:0000259" key="2">
    <source>
        <dbReference type="PROSITE" id="PS50883"/>
    </source>
</evidence>
<dbReference type="PROSITE" id="PS50887">
    <property type="entry name" value="GGDEF"/>
    <property type="match status" value="1"/>
</dbReference>
<feature type="transmembrane region" description="Helical" evidence="1">
    <location>
        <begin position="10"/>
        <end position="27"/>
    </location>
</feature>
<gene>
    <name evidence="4" type="ORF">ACFQ3J_12260</name>
</gene>
<comment type="caution">
    <text evidence="4">The sequence shown here is derived from an EMBL/GenBank/DDBJ whole genome shotgun (WGS) entry which is preliminary data.</text>
</comment>
<dbReference type="InterPro" id="IPR001633">
    <property type="entry name" value="EAL_dom"/>
</dbReference>
<feature type="transmembrane region" description="Helical" evidence="1">
    <location>
        <begin position="39"/>
        <end position="59"/>
    </location>
</feature>
<dbReference type="PROSITE" id="PS50883">
    <property type="entry name" value="EAL"/>
    <property type="match status" value="1"/>
</dbReference>
<dbReference type="Proteomes" id="UP001597169">
    <property type="component" value="Unassembled WGS sequence"/>
</dbReference>
<dbReference type="InterPro" id="IPR029787">
    <property type="entry name" value="Nucleotide_cyclase"/>
</dbReference>
<dbReference type="SMART" id="SM00052">
    <property type="entry name" value="EAL"/>
    <property type="match status" value="1"/>
</dbReference>
<dbReference type="NCBIfam" id="TIGR00254">
    <property type="entry name" value="GGDEF"/>
    <property type="match status" value="1"/>
</dbReference>
<dbReference type="RefSeq" id="WP_091154358.1">
    <property type="nucleotide sequence ID" value="NZ_JBHTKX010000001.1"/>
</dbReference>
<evidence type="ECO:0000256" key="1">
    <source>
        <dbReference type="SAM" id="Phobius"/>
    </source>
</evidence>
<feature type="transmembrane region" description="Helical" evidence="1">
    <location>
        <begin position="183"/>
        <end position="205"/>
    </location>
</feature>
<keyword evidence="5" id="KW-1185">Reference proteome</keyword>
<dbReference type="SUPFAM" id="SSF141868">
    <property type="entry name" value="EAL domain-like"/>
    <property type="match status" value="1"/>
</dbReference>
<feature type="transmembrane region" description="Helical" evidence="1">
    <location>
        <begin position="144"/>
        <end position="163"/>
    </location>
</feature>
<feature type="transmembrane region" description="Helical" evidence="1">
    <location>
        <begin position="80"/>
        <end position="100"/>
    </location>
</feature>
<protein>
    <submittedName>
        <fullName evidence="4">Bifunctional diguanylate cyclase/phosphodiesterase</fullName>
    </submittedName>
</protein>
<dbReference type="Gene3D" id="3.20.20.450">
    <property type="entry name" value="EAL domain"/>
    <property type="match status" value="1"/>
</dbReference>
<dbReference type="PANTHER" id="PTHR33121:SF70">
    <property type="entry name" value="SIGNALING PROTEIN YKOW"/>
    <property type="match status" value="1"/>
</dbReference>
<dbReference type="InterPro" id="IPR043128">
    <property type="entry name" value="Rev_trsase/Diguanyl_cyclase"/>
</dbReference>
<accession>A0ABW3PVV9</accession>
<keyword evidence="1" id="KW-0472">Membrane</keyword>
<sequence length="710" mass="81248">MSIKLRHPKFLWTAGAGLILCILNPWIMPSLSSELSQEIINLFGMGISLCSLIICFSAFNQARLLEQGQRTHNGQYIASVFFAAGFLELLLFIHYSGITFRNGLLVDSSDVILIVFLTRLLCVMGMLYLGFSSPKSQERPIHKSIGLCAALLYMAVLLLLLQNNDNLDYIFSIYDPLNEIVNPIHYVIHIALLSFLMLALLGLLFSRVKRVMNVNKNLRLGMIFCIVSQGFILQVQEVTDLSFTLSMIFQLLAYFIFQEVYFNVYVTIPLERQTVTREQLNYMAHYNEVTGLPNRRSLLLHLSDCMHYAYSENRTVGLLVININRFKIINDSLGYQFGDQLLKKTGERLKQYRGGKIEVFSLDSDRYAVVLSEFVETKLLNRQVSEILQQFKEPLLLRDRELYLTPSAGISLFPFDGSSPEELLRNANTALHFAKDHGMDLNRYAASMKREAQKSLQMEHDIRKGLERGEFYLEYQPQVDLRTNEVVGVEALVRWQHPVKGTISPADFIPIAEESGLIVPLGEWVLEAACAQNRKWQQQYKSLSISVNLSIRQFQDVHLIDRIQRVLLETGLDPTCLELEITESTMLDYDQGIDVLDRIKKLGVQISIDDFGTGYSSLHYLKKLPIDRLKIDQSFVRELMEDRSNKAIVSTITSMAKHLQLKVTAEGVENEEQLQFLQEQHCHEGQGYFFSKPLKSEDFEARFLKAVVCI</sequence>
<dbReference type="SMART" id="SM00267">
    <property type="entry name" value="GGDEF"/>
    <property type="match status" value="1"/>
</dbReference>
<keyword evidence="1" id="KW-1133">Transmembrane helix</keyword>
<feature type="transmembrane region" description="Helical" evidence="1">
    <location>
        <begin position="112"/>
        <end position="132"/>
    </location>
</feature>
<dbReference type="Pfam" id="PF00563">
    <property type="entry name" value="EAL"/>
    <property type="match status" value="1"/>
</dbReference>
<evidence type="ECO:0000313" key="5">
    <source>
        <dbReference type="Proteomes" id="UP001597169"/>
    </source>
</evidence>
<dbReference type="EMBL" id="JBHTKX010000001">
    <property type="protein sequence ID" value="MFD1128945.1"/>
    <property type="molecule type" value="Genomic_DNA"/>
</dbReference>
<keyword evidence="1" id="KW-0812">Transmembrane</keyword>
<dbReference type="Pfam" id="PF00990">
    <property type="entry name" value="GGDEF"/>
    <property type="match status" value="1"/>
</dbReference>
<evidence type="ECO:0000259" key="3">
    <source>
        <dbReference type="PROSITE" id="PS50887"/>
    </source>
</evidence>
<dbReference type="InterPro" id="IPR035919">
    <property type="entry name" value="EAL_sf"/>
</dbReference>
<name>A0ABW3PVV9_9BACL</name>